<dbReference type="PANTHER" id="PTHR11102">
    <property type="entry name" value="SEL-1-LIKE PROTEIN"/>
    <property type="match status" value="1"/>
</dbReference>
<sequence length="432" mass="46948">MRRVFPRSAKGSKRTKIMLSALHSGVIRRPPTLPIVTMTAYEQGLLAVERREYEVARELLELAGDDPDALLLSAQLAGEGLGGPVDTARKLSLYERAADLGSAEAAYNLGAIHANAQRYAVGLNWYRRAAELGDSAALRMAGIMYATGQGVTADDVEAERLLLAAAVADARRVSFDLGALYAHKRHDPVLAAQWFLRAAKEEDTRAQRQLELLVPRLRELPADQSRARTMLGVILAFHLDQRAAGAELLEAAAAEGDPEAQRALAFLLDGGADGLGDTTRAMALYRASAQAGDGYAAYNLGIRESDHHEAVRWLRQAAEAGVHEAYPHLANRLSELDIDDEALRWYVRGAETGHRGCMFAAACWYRDGFGGPVDLVQALRWYLAMLSVGGGDGIHEAHKIVPMMTDDQIHDAGRLAGRISDADVFVVRRHAA</sequence>
<keyword evidence="2" id="KW-1185">Reference proteome</keyword>
<evidence type="ECO:0000313" key="1">
    <source>
        <dbReference type="EMBL" id="SEJ84698.1"/>
    </source>
</evidence>
<dbReference type="InterPro" id="IPR006597">
    <property type="entry name" value="Sel1-like"/>
</dbReference>
<dbReference type="Pfam" id="PF08238">
    <property type="entry name" value="Sel1"/>
    <property type="match status" value="8"/>
</dbReference>
<accession>A0A1H7C503</accession>
<dbReference type="EMBL" id="FNYV01000008">
    <property type="protein sequence ID" value="SEJ84698.1"/>
    <property type="molecule type" value="Genomic_DNA"/>
</dbReference>
<dbReference type="SUPFAM" id="SSF81901">
    <property type="entry name" value="HCP-like"/>
    <property type="match status" value="2"/>
</dbReference>
<proteinExistence type="predicted"/>
<dbReference type="OrthoDB" id="4227084at2"/>
<protein>
    <submittedName>
        <fullName evidence="1">TPR repeat</fullName>
    </submittedName>
</protein>
<name>A0A1H7C503_9ACTN</name>
<dbReference type="PANTHER" id="PTHR11102:SF160">
    <property type="entry name" value="ERAD-ASSOCIATED E3 UBIQUITIN-PROTEIN LIGASE COMPONENT HRD3"/>
    <property type="match status" value="1"/>
</dbReference>
<evidence type="ECO:0000313" key="2">
    <source>
        <dbReference type="Proteomes" id="UP000198707"/>
    </source>
</evidence>
<dbReference type="SMART" id="SM00671">
    <property type="entry name" value="SEL1"/>
    <property type="match status" value="7"/>
</dbReference>
<dbReference type="AlphaFoldDB" id="A0A1H7C503"/>
<gene>
    <name evidence="1" type="ORF">SAMN05443287_108267</name>
</gene>
<reference evidence="2" key="1">
    <citation type="submission" date="2016-10" db="EMBL/GenBank/DDBJ databases">
        <authorList>
            <person name="Varghese N."/>
            <person name="Submissions S."/>
        </authorList>
    </citation>
    <scope>NUCLEOTIDE SEQUENCE [LARGE SCALE GENOMIC DNA]</scope>
    <source>
        <strain evidence="2">CGMCC 4.7038</strain>
    </source>
</reference>
<dbReference type="Proteomes" id="UP000198707">
    <property type="component" value="Unassembled WGS sequence"/>
</dbReference>
<dbReference type="STRING" id="1144548.SAMN05443287_108267"/>
<organism evidence="1 2">
    <name type="scientific">Micromonospora phaseoli</name>
    <dbReference type="NCBI Taxonomy" id="1144548"/>
    <lineage>
        <taxon>Bacteria</taxon>
        <taxon>Bacillati</taxon>
        <taxon>Actinomycetota</taxon>
        <taxon>Actinomycetes</taxon>
        <taxon>Micromonosporales</taxon>
        <taxon>Micromonosporaceae</taxon>
        <taxon>Micromonospora</taxon>
    </lineage>
</organism>
<dbReference type="InterPro" id="IPR050767">
    <property type="entry name" value="Sel1_AlgK"/>
</dbReference>
<dbReference type="InterPro" id="IPR011990">
    <property type="entry name" value="TPR-like_helical_dom_sf"/>
</dbReference>
<dbReference type="Gene3D" id="1.25.40.10">
    <property type="entry name" value="Tetratricopeptide repeat domain"/>
    <property type="match status" value="3"/>
</dbReference>